<dbReference type="Proteomes" id="UP000288012">
    <property type="component" value="Unassembled WGS sequence"/>
</dbReference>
<dbReference type="NCBIfam" id="TIGR00010">
    <property type="entry name" value="YchF/TatD family DNA exonuclease"/>
    <property type="match status" value="1"/>
</dbReference>
<dbReference type="InterPro" id="IPR001130">
    <property type="entry name" value="TatD-like"/>
</dbReference>
<dbReference type="PANTHER" id="PTHR46124">
    <property type="entry name" value="D-AMINOACYL-TRNA DEACYLASE"/>
    <property type="match status" value="1"/>
</dbReference>
<name>A0A3S0V9X6_9GAMM</name>
<keyword evidence="3" id="KW-0378">Hydrolase</keyword>
<evidence type="ECO:0000313" key="5">
    <source>
        <dbReference type="EMBL" id="RUQ81875.1"/>
    </source>
</evidence>
<feature type="binding site" evidence="4">
    <location>
        <position position="100"/>
    </location>
    <ligand>
        <name>a divalent metal cation</name>
        <dbReference type="ChEBI" id="CHEBI:60240"/>
        <label>1</label>
    </ligand>
</feature>
<dbReference type="PROSITE" id="PS01090">
    <property type="entry name" value="TATD_2"/>
    <property type="match status" value="1"/>
</dbReference>
<dbReference type="PANTHER" id="PTHR46124:SF2">
    <property type="entry name" value="D-AMINOACYL-TRNA DEACYLASE"/>
    <property type="match status" value="1"/>
</dbReference>
<accession>A0A3S0V9X6</accession>
<evidence type="ECO:0000313" key="6">
    <source>
        <dbReference type="Proteomes" id="UP000288012"/>
    </source>
</evidence>
<dbReference type="PIRSF" id="PIRSF005902">
    <property type="entry name" value="DNase_TatD"/>
    <property type="match status" value="1"/>
</dbReference>
<protein>
    <submittedName>
        <fullName evidence="5">TatD family deoxyribonuclease</fullName>
    </submittedName>
</protein>
<gene>
    <name evidence="5" type="ORF">EKM59_09300</name>
</gene>
<feature type="binding site" evidence="4">
    <location>
        <position position="12"/>
    </location>
    <ligand>
        <name>a divalent metal cation</name>
        <dbReference type="ChEBI" id="CHEBI:60240"/>
        <label>1</label>
    </ligand>
</feature>
<evidence type="ECO:0000256" key="4">
    <source>
        <dbReference type="PIRSR" id="PIRSR005902-1"/>
    </source>
</evidence>
<dbReference type="Gene3D" id="3.20.20.140">
    <property type="entry name" value="Metal-dependent hydrolases"/>
    <property type="match status" value="1"/>
</dbReference>
<dbReference type="GO" id="GO:0016788">
    <property type="term" value="F:hydrolase activity, acting on ester bonds"/>
    <property type="evidence" value="ECO:0007669"/>
    <property type="project" value="InterPro"/>
</dbReference>
<evidence type="ECO:0000256" key="2">
    <source>
        <dbReference type="ARBA" id="ARBA00022723"/>
    </source>
</evidence>
<dbReference type="SUPFAM" id="SSF51556">
    <property type="entry name" value="Metallo-dependent hydrolases"/>
    <property type="match status" value="1"/>
</dbReference>
<dbReference type="PROSITE" id="PS01091">
    <property type="entry name" value="TATD_3"/>
    <property type="match status" value="1"/>
</dbReference>
<comment type="similarity">
    <text evidence="1">Belongs to the metallo-dependent hydrolases superfamily. TatD-type hydrolase family.</text>
</comment>
<evidence type="ECO:0000256" key="1">
    <source>
        <dbReference type="ARBA" id="ARBA00009275"/>
    </source>
</evidence>
<keyword evidence="2 4" id="KW-0479">Metal-binding</keyword>
<reference evidence="5 6" key="1">
    <citation type="submission" date="2018-12" db="EMBL/GenBank/DDBJ databases">
        <title>Legionella sp,whole genome shotgun sequence.</title>
        <authorList>
            <person name="Wu H."/>
        </authorList>
    </citation>
    <scope>NUCLEOTIDE SEQUENCE [LARGE SCALE GENOMIC DNA]</scope>
    <source>
        <strain evidence="6">km714</strain>
    </source>
</reference>
<proteinExistence type="inferred from homology"/>
<feature type="binding site" evidence="4">
    <location>
        <position position="163"/>
    </location>
    <ligand>
        <name>a divalent metal cation</name>
        <dbReference type="ChEBI" id="CHEBI:60240"/>
        <label>2</label>
    </ligand>
</feature>
<feature type="binding site" evidence="4">
    <location>
        <position position="138"/>
    </location>
    <ligand>
        <name>a divalent metal cation</name>
        <dbReference type="ChEBI" id="CHEBI:60240"/>
        <label>2</label>
    </ligand>
</feature>
<sequence length="267" mass="30071">MNQKTSSLIDSHCHLHTLDLKEFNDDLCLVINQAEANGVKEFLCVCIELEDLPALYDLANHYPNIYISAGIHPNVLMHQEITATKLLSLATHPRCIAIGETGLDYYRTATEEARESQRQRFREHIQAARISGKPLIVHTREAAEDTILTLRAEKADEIGGVMHCFAESWEVARQALDLNFYISFSGIVTFKNATSLQEVAKKVPLDRILIETDSPYLAPVPFRGKQNHPALVKYVALALSDLLRVEYETVAAQTTQNFYNCFKLQAV</sequence>
<dbReference type="InterPro" id="IPR018228">
    <property type="entry name" value="DNase_TatD-rel_CS"/>
</dbReference>
<dbReference type="EMBL" id="RZGR01000031">
    <property type="protein sequence ID" value="RUQ81875.1"/>
    <property type="molecule type" value="Genomic_DNA"/>
</dbReference>
<dbReference type="FunFam" id="3.20.20.140:FF:000005">
    <property type="entry name" value="TatD family hydrolase"/>
    <property type="match status" value="1"/>
</dbReference>
<dbReference type="Pfam" id="PF01026">
    <property type="entry name" value="TatD_DNase"/>
    <property type="match status" value="1"/>
</dbReference>
<dbReference type="GO" id="GO:0046872">
    <property type="term" value="F:metal ion binding"/>
    <property type="evidence" value="ECO:0007669"/>
    <property type="project" value="UniProtKB-KW"/>
</dbReference>
<dbReference type="RefSeq" id="WP_127111450.1">
    <property type="nucleotide sequence ID" value="NZ_RZGR01000031.1"/>
</dbReference>
<dbReference type="GO" id="GO:0004536">
    <property type="term" value="F:DNA nuclease activity"/>
    <property type="evidence" value="ECO:0007669"/>
    <property type="project" value="InterPro"/>
</dbReference>
<comment type="caution">
    <text evidence="5">The sequence shown here is derived from an EMBL/GenBank/DDBJ whole genome shotgun (WGS) entry which is preliminary data.</text>
</comment>
<dbReference type="GO" id="GO:0005829">
    <property type="term" value="C:cytosol"/>
    <property type="evidence" value="ECO:0007669"/>
    <property type="project" value="TreeGrafter"/>
</dbReference>
<dbReference type="CDD" id="cd01310">
    <property type="entry name" value="TatD_DNAse"/>
    <property type="match status" value="1"/>
</dbReference>
<dbReference type="AlphaFoldDB" id="A0A3S0V9X6"/>
<feature type="binding site" evidence="4">
    <location>
        <position position="14"/>
    </location>
    <ligand>
        <name>a divalent metal cation</name>
        <dbReference type="ChEBI" id="CHEBI:60240"/>
        <label>1</label>
    </ligand>
</feature>
<dbReference type="InterPro" id="IPR015991">
    <property type="entry name" value="TatD/YcfH-like"/>
</dbReference>
<feature type="binding site" evidence="4">
    <location>
        <position position="213"/>
    </location>
    <ligand>
        <name>a divalent metal cation</name>
        <dbReference type="ChEBI" id="CHEBI:60240"/>
        <label>1</label>
    </ligand>
</feature>
<dbReference type="InterPro" id="IPR032466">
    <property type="entry name" value="Metal_Hydrolase"/>
</dbReference>
<keyword evidence="6" id="KW-1185">Reference proteome</keyword>
<organism evidence="5 6">
    <name type="scientific">Legionella septentrionalis</name>
    <dbReference type="NCBI Taxonomy" id="2498109"/>
    <lineage>
        <taxon>Bacteria</taxon>
        <taxon>Pseudomonadati</taxon>
        <taxon>Pseudomonadota</taxon>
        <taxon>Gammaproteobacteria</taxon>
        <taxon>Legionellales</taxon>
        <taxon>Legionellaceae</taxon>
        <taxon>Legionella</taxon>
    </lineage>
</organism>
<evidence type="ECO:0000256" key="3">
    <source>
        <dbReference type="ARBA" id="ARBA00022801"/>
    </source>
</evidence>